<sequence length="942" mass="102188">MPSWEGCCQELAMPATGALCSSGAHKKSPAAAAIMRDSSPAATEAAASKAPSNSASVELMGAEAYALVSEQKILQQRAANESMRSLLGAWRGAKAAISVPLVPNQGLCVSSLAPEGKGGPSGPAAEAAAAALDPASTVPTDAARKAAEVPVPGDRKRPAHPLPEFMLLADLPESSPSPPHRPLQPWQLQQHQQLLRLQQQELQQNDRRNRSWQSERGSSRGPKPLHHTRHHPDSVASPGAAAVAAAGAAAVAAGADFFGRLHAECLEVLRMLRPTEEESAKKREAAGRVLAVCSHLFGSCSVEVFGSSFTALDLPGSDLDLCVFADTKPPCLGLYRCSQCLCCSESPNNSSSGNGGGSSNSSSSKSDCRPGNRNEAPVTRTADTCGREAASSTRCCCFRHGVSPSRGRGLCSSSCPHGGAEGLQQLLRAAAEDMGEDSHDRARKLDNICLFVWLLRELNGAVASCSPGGGGRAQRPRRGPAIFAERIEPILKARVPICKFRDAATGVAVDVSFDQPSALLTSLYVRFKVNEFPLLRPLLIINKLLLRHLDLHEPFKGGVGSYLLFAMCLHFLQNNPRLRDAKQQRHLNLGHLLLEFLHYYGCQFNYAHNTISVRDNGSLWPKRGAARGAQMLRLSAESPLDRNRDIGSTAYKIAAVRAVWRRAYLRLAYRLASEVRRGAPEKDDPGSACVDASPMSRPLLCCLFGDSWPKELSTKSRLSNNGQEAIRGLATQRPGIWVTKAVQKETEGAVQRILASSKSLMKALHKRVNVKRSNRTFIDANDDVFTCDNDDDNDKYSVSPDNDSAEEYLKFPWMRQQLQQRPQKHPRRFSAIEQDNTTSPSSSPRLVLMHATATTAARRSPSAAVVKLNRIATPGISASNEAFDKPELISVDGSSGSDSSVVEMPLQYPGRDPKRPKRKKRKQRQAEEKKRRRVANMHTIKK</sequence>
<dbReference type="VEuPathDB" id="ToxoDB:ETH_00029690"/>
<reference evidence="6" key="2">
    <citation type="submission" date="2013-10" db="EMBL/GenBank/DDBJ databases">
        <authorList>
            <person name="Aslett M."/>
        </authorList>
    </citation>
    <scope>NUCLEOTIDE SEQUENCE [LARGE SCALE GENOMIC DNA]</scope>
    <source>
        <strain evidence="6">Houghton</strain>
    </source>
</reference>
<reference evidence="6" key="1">
    <citation type="submission" date="2013-10" db="EMBL/GenBank/DDBJ databases">
        <title>Genomic analysis of the causative agents of coccidiosis in chickens.</title>
        <authorList>
            <person name="Reid A.J."/>
            <person name="Blake D."/>
            <person name="Billington K."/>
            <person name="Browne H."/>
            <person name="Dunn M."/>
            <person name="Hung S."/>
            <person name="Kawahara F."/>
            <person name="Miranda-Saavedra D."/>
            <person name="Mourier T."/>
            <person name="Nagra H."/>
            <person name="Otto T.D."/>
            <person name="Rawlings N."/>
            <person name="Sanchez A."/>
            <person name="Sanders M."/>
            <person name="Subramaniam C."/>
            <person name="Tay Y."/>
            <person name="Dear P."/>
            <person name="Doerig C."/>
            <person name="Gruber A."/>
            <person name="Parkinson J."/>
            <person name="Shirley M."/>
            <person name="Wan K.L."/>
            <person name="Berriman M."/>
            <person name="Tomley F."/>
            <person name="Pain A."/>
        </authorList>
    </citation>
    <scope>NUCLEOTIDE SEQUENCE [LARGE SCALE GENOMIC DNA]</scope>
    <source>
        <strain evidence="6">Houghton</strain>
    </source>
</reference>
<dbReference type="GO" id="GO:0003729">
    <property type="term" value="F:mRNA binding"/>
    <property type="evidence" value="ECO:0007669"/>
    <property type="project" value="TreeGrafter"/>
</dbReference>
<keyword evidence="6" id="KW-0808">Transferase</keyword>
<feature type="compositionally biased region" description="Basic residues" evidence="3">
    <location>
        <begin position="930"/>
        <end position="942"/>
    </location>
</feature>
<dbReference type="PANTHER" id="PTHR23092">
    <property type="entry name" value="POLY(A) RNA POLYMERASE"/>
    <property type="match status" value="1"/>
</dbReference>
<keyword evidence="6" id="KW-0548">Nucleotidyltransferase</keyword>
<feature type="compositionally biased region" description="Low complexity" evidence="3">
    <location>
        <begin position="38"/>
        <end position="53"/>
    </location>
</feature>
<dbReference type="InterPro" id="IPR054708">
    <property type="entry name" value="MTPAP-like_central"/>
</dbReference>
<dbReference type="VEuPathDB" id="ToxoDB:ETH2_1003300"/>
<dbReference type="GO" id="GO:0031123">
    <property type="term" value="P:RNA 3'-end processing"/>
    <property type="evidence" value="ECO:0007669"/>
    <property type="project" value="TreeGrafter"/>
</dbReference>
<keyword evidence="2" id="KW-0460">Magnesium</keyword>
<feature type="region of interest" description="Disordered" evidence="3">
    <location>
        <begin position="347"/>
        <end position="383"/>
    </location>
</feature>
<dbReference type="GO" id="GO:0046872">
    <property type="term" value="F:metal ion binding"/>
    <property type="evidence" value="ECO:0007669"/>
    <property type="project" value="UniProtKB-KW"/>
</dbReference>
<evidence type="ECO:0000313" key="6">
    <source>
        <dbReference type="EMBL" id="CDJ39065.1"/>
    </source>
</evidence>
<evidence type="ECO:0000313" key="7">
    <source>
        <dbReference type="Proteomes" id="UP000030747"/>
    </source>
</evidence>
<accession>U6KU81</accession>
<feature type="region of interest" description="Disordered" evidence="3">
    <location>
        <begin position="114"/>
        <end position="189"/>
    </location>
</feature>
<dbReference type="OMA" id="CLHFLQN"/>
<dbReference type="Gene3D" id="3.30.460.10">
    <property type="entry name" value="Beta Polymerase, domain 2"/>
    <property type="match status" value="1"/>
</dbReference>
<dbReference type="InterPro" id="IPR043519">
    <property type="entry name" value="NT_sf"/>
</dbReference>
<dbReference type="EC" id="2.7.7.7" evidence="6"/>
<dbReference type="Pfam" id="PF22600">
    <property type="entry name" value="MTPAP-like_central"/>
    <property type="match status" value="1"/>
</dbReference>
<dbReference type="Pfam" id="PF03828">
    <property type="entry name" value="PAP_assoc"/>
    <property type="match status" value="1"/>
</dbReference>
<dbReference type="GeneID" id="25255017"/>
<keyword evidence="1" id="KW-0479">Metal-binding</keyword>
<evidence type="ECO:0000256" key="2">
    <source>
        <dbReference type="ARBA" id="ARBA00022842"/>
    </source>
</evidence>
<evidence type="ECO:0000259" key="5">
    <source>
        <dbReference type="Pfam" id="PF22600"/>
    </source>
</evidence>
<dbReference type="EMBL" id="HG674134">
    <property type="protein sequence ID" value="CDJ39065.1"/>
    <property type="molecule type" value="Genomic_DNA"/>
</dbReference>
<dbReference type="Proteomes" id="UP000030747">
    <property type="component" value="Unassembled WGS sequence"/>
</dbReference>
<dbReference type="GO" id="GO:0043634">
    <property type="term" value="P:polyadenylation-dependent ncRNA catabolic process"/>
    <property type="evidence" value="ECO:0007669"/>
    <property type="project" value="TreeGrafter"/>
</dbReference>
<keyword evidence="7" id="KW-1185">Reference proteome</keyword>
<feature type="compositionally biased region" description="Basic residues" evidence="3">
    <location>
        <begin position="914"/>
        <end position="923"/>
    </location>
</feature>
<feature type="domain" description="PAP-associated" evidence="4">
    <location>
        <begin position="588"/>
        <end position="623"/>
    </location>
</feature>
<feature type="compositionally biased region" description="Polar residues" evidence="3">
    <location>
        <begin position="833"/>
        <end position="844"/>
    </location>
</feature>
<organism evidence="6 7">
    <name type="scientific">Eimeria tenella</name>
    <name type="common">Coccidian parasite</name>
    <dbReference type="NCBI Taxonomy" id="5802"/>
    <lineage>
        <taxon>Eukaryota</taxon>
        <taxon>Sar</taxon>
        <taxon>Alveolata</taxon>
        <taxon>Apicomplexa</taxon>
        <taxon>Conoidasida</taxon>
        <taxon>Coccidia</taxon>
        <taxon>Eucoccidiorida</taxon>
        <taxon>Eimeriorina</taxon>
        <taxon>Eimeriidae</taxon>
        <taxon>Eimeria</taxon>
    </lineage>
</organism>
<dbReference type="GO" id="GO:0005730">
    <property type="term" value="C:nucleolus"/>
    <property type="evidence" value="ECO:0007669"/>
    <property type="project" value="TreeGrafter"/>
</dbReference>
<dbReference type="RefSeq" id="XP_013229820.1">
    <property type="nucleotide sequence ID" value="XM_013374366.1"/>
</dbReference>
<feature type="compositionally biased region" description="Low complexity" evidence="3">
    <location>
        <begin position="122"/>
        <end position="135"/>
    </location>
</feature>
<gene>
    <name evidence="6" type="ORF">ETH_00029690</name>
</gene>
<proteinExistence type="predicted"/>
<dbReference type="PANTHER" id="PTHR23092:SF15">
    <property type="entry name" value="INACTIVE NON-CANONICAL POLY(A) RNA POLYMERASE PROTEIN TRF4-2-RELATED"/>
    <property type="match status" value="1"/>
</dbReference>
<dbReference type="GO" id="GO:0003887">
    <property type="term" value="F:DNA-directed DNA polymerase activity"/>
    <property type="evidence" value="ECO:0007669"/>
    <property type="project" value="UniProtKB-EC"/>
</dbReference>
<dbReference type="Gene3D" id="1.10.1410.10">
    <property type="match status" value="1"/>
</dbReference>
<feature type="region of interest" description="Disordered" evidence="3">
    <location>
        <begin position="888"/>
        <end position="942"/>
    </location>
</feature>
<dbReference type="GO" id="GO:1990817">
    <property type="term" value="F:poly(A) RNA polymerase activity"/>
    <property type="evidence" value="ECO:0007669"/>
    <property type="project" value="InterPro"/>
</dbReference>
<name>U6KU81_EIMTE</name>
<dbReference type="SUPFAM" id="SSF81631">
    <property type="entry name" value="PAP/OAS1 substrate-binding domain"/>
    <property type="match status" value="1"/>
</dbReference>
<feature type="region of interest" description="Disordered" evidence="3">
    <location>
        <begin position="817"/>
        <end position="845"/>
    </location>
</feature>
<dbReference type="OrthoDB" id="349262at2759"/>
<dbReference type="AlphaFoldDB" id="U6KU81"/>
<evidence type="ECO:0000256" key="3">
    <source>
        <dbReference type="SAM" id="MobiDB-lite"/>
    </source>
</evidence>
<dbReference type="GO" id="GO:0031499">
    <property type="term" value="C:TRAMP complex"/>
    <property type="evidence" value="ECO:0007669"/>
    <property type="project" value="TreeGrafter"/>
</dbReference>
<dbReference type="InterPro" id="IPR045862">
    <property type="entry name" value="Trf4-like"/>
</dbReference>
<dbReference type="SUPFAM" id="SSF81301">
    <property type="entry name" value="Nucleotidyltransferase"/>
    <property type="match status" value="2"/>
</dbReference>
<evidence type="ECO:0000259" key="4">
    <source>
        <dbReference type="Pfam" id="PF03828"/>
    </source>
</evidence>
<protein>
    <submittedName>
        <fullName evidence="6">PAP/25A associated domain-containing protein, related</fullName>
        <ecNumber evidence="6">2.7.7.7</ecNumber>
    </submittedName>
</protein>
<feature type="compositionally biased region" description="Low complexity" evidence="3">
    <location>
        <begin position="890"/>
        <end position="902"/>
    </location>
</feature>
<feature type="domain" description="Poly(A) RNA polymerase mitochondrial-like central palm" evidence="5">
    <location>
        <begin position="263"/>
        <end position="327"/>
    </location>
</feature>
<feature type="region of interest" description="Disordered" evidence="3">
    <location>
        <begin position="30"/>
        <end position="53"/>
    </location>
</feature>
<dbReference type="InterPro" id="IPR002058">
    <property type="entry name" value="PAP_assoc"/>
</dbReference>
<evidence type="ECO:0000256" key="1">
    <source>
        <dbReference type="ARBA" id="ARBA00022723"/>
    </source>
</evidence>
<feature type="region of interest" description="Disordered" evidence="3">
    <location>
        <begin position="202"/>
        <end position="238"/>
    </location>
</feature>